<dbReference type="RefSeq" id="WP_144916251.1">
    <property type="nucleotide sequence ID" value="NZ_VLLI01000017.1"/>
</dbReference>
<feature type="chain" id="PRO_5022238888" evidence="2">
    <location>
        <begin position="21"/>
        <end position="178"/>
    </location>
</feature>
<gene>
    <name evidence="3" type="ORF">JN11_04518</name>
</gene>
<dbReference type="AlphaFoldDB" id="A0A562TNE0"/>
<evidence type="ECO:0000313" key="4">
    <source>
        <dbReference type="Proteomes" id="UP000317010"/>
    </source>
</evidence>
<dbReference type="EMBL" id="VLLI01000017">
    <property type="protein sequence ID" value="TWI95089.1"/>
    <property type="molecule type" value="Genomic_DNA"/>
</dbReference>
<keyword evidence="4" id="KW-1185">Reference proteome</keyword>
<keyword evidence="2" id="KW-0732">Signal</keyword>
<accession>A0A562TNE0</accession>
<proteinExistence type="predicted"/>
<dbReference type="Proteomes" id="UP000317010">
    <property type="component" value="Unassembled WGS sequence"/>
</dbReference>
<organism evidence="3 4">
    <name type="scientific">Mucilaginibacter frigoritolerans</name>
    <dbReference type="NCBI Taxonomy" id="652788"/>
    <lineage>
        <taxon>Bacteria</taxon>
        <taxon>Pseudomonadati</taxon>
        <taxon>Bacteroidota</taxon>
        <taxon>Sphingobacteriia</taxon>
        <taxon>Sphingobacteriales</taxon>
        <taxon>Sphingobacteriaceae</taxon>
        <taxon>Mucilaginibacter</taxon>
    </lineage>
</organism>
<feature type="transmembrane region" description="Helical" evidence="1">
    <location>
        <begin position="141"/>
        <end position="160"/>
    </location>
</feature>
<sequence length="178" mass="19568">MKKPIIITILLLLSSFLIKAQAPIKSTAQPDSIIKVIPYGEGRYGGYLYTIGGKLQTPEDVKIRLLAYAPSAGEYQKAKSEITWTYISMGGAAISSGISIAEYVHHARENYNNSIPTVTYVNGYPSSITPAQPHSSSLTGAYIFTGVATAFLFSTFFHMVRASRHADKALHLYNQRFE</sequence>
<evidence type="ECO:0000256" key="2">
    <source>
        <dbReference type="SAM" id="SignalP"/>
    </source>
</evidence>
<keyword evidence="1" id="KW-0472">Membrane</keyword>
<reference evidence="3 4" key="1">
    <citation type="submission" date="2019-07" db="EMBL/GenBank/DDBJ databases">
        <title>Genomic Encyclopedia of Archaeal and Bacterial Type Strains, Phase II (KMG-II): from individual species to whole genera.</title>
        <authorList>
            <person name="Goeker M."/>
        </authorList>
    </citation>
    <scope>NUCLEOTIDE SEQUENCE [LARGE SCALE GENOMIC DNA]</scope>
    <source>
        <strain evidence="3 4">ATCC BAA-1854</strain>
    </source>
</reference>
<dbReference type="OrthoDB" id="795816at2"/>
<evidence type="ECO:0000313" key="3">
    <source>
        <dbReference type="EMBL" id="TWI95089.1"/>
    </source>
</evidence>
<evidence type="ECO:0000256" key="1">
    <source>
        <dbReference type="SAM" id="Phobius"/>
    </source>
</evidence>
<feature type="signal peptide" evidence="2">
    <location>
        <begin position="1"/>
        <end position="20"/>
    </location>
</feature>
<comment type="caution">
    <text evidence="3">The sequence shown here is derived from an EMBL/GenBank/DDBJ whole genome shotgun (WGS) entry which is preliminary data.</text>
</comment>
<name>A0A562TNE0_9SPHI</name>
<keyword evidence="1" id="KW-0812">Transmembrane</keyword>
<protein>
    <submittedName>
        <fullName evidence="3">Uncharacterized protein</fullName>
    </submittedName>
</protein>
<keyword evidence="1" id="KW-1133">Transmembrane helix</keyword>